<sequence>MDGIANSLLKLDYYYCFLVEICVILWFAKQIRVTLTMSHLIKCQQTIYRVFFL</sequence>
<proteinExistence type="predicted"/>
<evidence type="ECO:0000256" key="1">
    <source>
        <dbReference type="SAM" id="Phobius"/>
    </source>
</evidence>
<organism evidence="2">
    <name type="scientific">Uncultured archaeon GZfos26G2</name>
    <dbReference type="NCBI Taxonomy" id="3386331"/>
    <lineage>
        <taxon>Archaea</taxon>
        <taxon>Methanobacteriati</taxon>
        <taxon>Methanobacteriota</taxon>
        <taxon>Stenosarchaea group</taxon>
        <taxon>Methanomicrobia</taxon>
        <taxon>Candidatus Methanophagales</taxon>
        <taxon>Candidatus Methanophagaceae</taxon>
        <taxon>Candidatus Methanophaga</taxon>
    </lineage>
</organism>
<evidence type="ECO:0000313" key="2">
    <source>
        <dbReference type="EMBL" id="AAU83436.1"/>
    </source>
</evidence>
<dbReference type="EMBL" id="AY714849">
    <property type="protein sequence ID" value="AAU83436.1"/>
    <property type="molecule type" value="Genomic_DNA"/>
</dbReference>
<accession>Q64AZ1</accession>
<keyword evidence="1" id="KW-0472">Membrane</keyword>
<reference evidence="2" key="2">
    <citation type="submission" date="2004-08" db="EMBL/GenBank/DDBJ databases">
        <authorList>
            <person name="Putnam N."/>
            <person name="Detter J.C."/>
            <person name="Richardson P.M."/>
            <person name="Rokhsar D."/>
        </authorList>
    </citation>
    <scope>NUCLEOTIDE SEQUENCE</scope>
</reference>
<reference evidence="2" key="1">
    <citation type="journal article" date="2004" name="Science">
        <title>Reverse methanogenesis: testing the hypothesis with environmental genomics.</title>
        <authorList>
            <person name="Hallam S.J."/>
            <person name="Putnam N."/>
            <person name="Preston C.M."/>
            <person name="Detter J.C."/>
            <person name="Rokhsar D."/>
            <person name="Richardson P.M."/>
            <person name="DeLong E.F."/>
        </authorList>
    </citation>
    <scope>NUCLEOTIDE SEQUENCE</scope>
</reference>
<feature type="transmembrane region" description="Helical" evidence="1">
    <location>
        <begin position="12"/>
        <end position="28"/>
    </location>
</feature>
<keyword evidence="1" id="KW-1133">Transmembrane helix</keyword>
<name>Q64AZ1_UNCAG</name>
<protein>
    <submittedName>
        <fullName evidence="2">Uncharacterized protein</fullName>
    </submittedName>
</protein>
<keyword evidence="1" id="KW-0812">Transmembrane</keyword>
<dbReference type="AlphaFoldDB" id="Q64AZ1"/>
<gene>
    <name evidence="2" type="ORF">GZ28B8_32</name>
</gene>